<organism evidence="1 4">
    <name type="scientific">Puccinia graminis f. sp. tritici</name>
    <dbReference type="NCBI Taxonomy" id="56615"/>
    <lineage>
        <taxon>Eukaryota</taxon>
        <taxon>Fungi</taxon>
        <taxon>Dikarya</taxon>
        <taxon>Basidiomycota</taxon>
        <taxon>Pucciniomycotina</taxon>
        <taxon>Pucciniomycetes</taxon>
        <taxon>Pucciniales</taxon>
        <taxon>Pucciniaceae</taxon>
        <taxon>Puccinia</taxon>
    </lineage>
</organism>
<proteinExistence type="predicted"/>
<reference evidence="3 4" key="1">
    <citation type="submission" date="2019-05" db="EMBL/GenBank/DDBJ databases">
        <title>Emergence of the Ug99 lineage of the wheat stem rust pathogen through somatic hybridization.</title>
        <authorList>
            <person name="Li F."/>
            <person name="Upadhyaya N.M."/>
            <person name="Sperschneider J."/>
            <person name="Matny O."/>
            <person name="Nguyen-Phuc H."/>
            <person name="Mago R."/>
            <person name="Raley C."/>
            <person name="Miller M.E."/>
            <person name="Silverstein K.A.T."/>
            <person name="Henningsen E."/>
            <person name="Hirsch C.D."/>
            <person name="Visser B."/>
            <person name="Pretorius Z.A."/>
            <person name="Steffenson B.J."/>
            <person name="Schwessinger B."/>
            <person name="Dodds P.N."/>
            <person name="Figueroa M."/>
        </authorList>
    </citation>
    <scope>NUCLEOTIDE SEQUENCE [LARGE SCALE GENOMIC DNA]</scope>
    <source>
        <strain evidence="2">21-0</strain>
        <strain evidence="1 4">Ug99</strain>
    </source>
</reference>
<evidence type="ECO:0000313" key="1">
    <source>
        <dbReference type="EMBL" id="KAA1095285.1"/>
    </source>
</evidence>
<sequence length="50" mass="5789">MSGRLEPFKQAQDYLPRLKAVFFGRWDEDKGREITYQVPKNSIRVTSTAG</sequence>
<comment type="caution">
    <text evidence="1">The sequence shown here is derived from an EMBL/GenBank/DDBJ whole genome shotgun (WGS) entry which is preliminary data.</text>
</comment>
<dbReference type="EMBL" id="VDEP01000372">
    <property type="protein sequence ID" value="KAA1095285.1"/>
    <property type="molecule type" value="Genomic_DNA"/>
</dbReference>
<protein>
    <submittedName>
        <fullName evidence="1">Nitrogen permease regulator 2</fullName>
    </submittedName>
</protein>
<dbReference type="AlphaFoldDB" id="A0A5B0P133"/>
<accession>A0A5B0P133</accession>
<dbReference type="Proteomes" id="UP000325313">
    <property type="component" value="Unassembled WGS sequence"/>
</dbReference>
<dbReference type="EMBL" id="VSWC01000054">
    <property type="protein sequence ID" value="KAA1099621.1"/>
    <property type="molecule type" value="Genomic_DNA"/>
</dbReference>
<dbReference type="OrthoDB" id="338854at2759"/>
<evidence type="ECO:0000313" key="2">
    <source>
        <dbReference type="EMBL" id="KAA1099621.1"/>
    </source>
</evidence>
<keyword evidence="3" id="KW-1185">Reference proteome</keyword>
<name>A0A5B0P133_PUCGR</name>
<gene>
    <name evidence="1" type="primary">NPR2_5</name>
    <name evidence="2" type="synonym">NPR2_4</name>
    <name evidence="2" type="ORF">PGT21_014934</name>
    <name evidence="1" type="ORF">PGTUg99_013627</name>
</gene>
<evidence type="ECO:0000313" key="3">
    <source>
        <dbReference type="Proteomes" id="UP000324748"/>
    </source>
</evidence>
<evidence type="ECO:0000313" key="4">
    <source>
        <dbReference type="Proteomes" id="UP000325313"/>
    </source>
</evidence>
<dbReference type="Proteomes" id="UP000324748">
    <property type="component" value="Unassembled WGS sequence"/>
</dbReference>